<dbReference type="AlphaFoldDB" id="A0A9P7SK22"/>
<accession>A0A9P7SK22</accession>
<comment type="caution">
    <text evidence="1">The sequence shown here is derived from an EMBL/GenBank/DDBJ whole genome shotgun (WGS) entry which is preliminary data.</text>
</comment>
<organism evidence="1 2">
    <name type="scientific">Claviceps pazoutovae</name>
    <dbReference type="NCBI Taxonomy" id="1649127"/>
    <lineage>
        <taxon>Eukaryota</taxon>
        <taxon>Fungi</taxon>
        <taxon>Dikarya</taxon>
        <taxon>Ascomycota</taxon>
        <taxon>Pezizomycotina</taxon>
        <taxon>Sordariomycetes</taxon>
        <taxon>Hypocreomycetidae</taxon>
        <taxon>Hypocreales</taxon>
        <taxon>Clavicipitaceae</taxon>
        <taxon>Claviceps</taxon>
    </lineage>
</organism>
<sequence>MSPKCQGPSTPEDDAAGAGAGALLASARDAEAKCLVWMASMQTQSNTKVALLSRTFPFQGSPFPKVGEIAVLGLADDAGVRRQNWMILQVEGLGSGWAMTALT</sequence>
<proteinExistence type="predicted"/>
<name>A0A9P7SK22_9HYPO</name>
<keyword evidence="2" id="KW-1185">Reference proteome</keyword>
<protein>
    <submittedName>
        <fullName evidence="1">Uncharacterized protein</fullName>
    </submittedName>
</protein>
<dbReference type="Proteomes" id="UP000706124">
    <property type="component" value="Unassembled WGS sequence"/>
</dbReference>
<dbReference type="EMBL" id="SRPO01000014">
    <property type="protein sequence ID" value="KAG5948705.1"/>
    <property type="molecule type" value="Genomic_DNA"/>
</dbReference>
<gene>
    <name evidence="1" type="ORF">E4U60_001057</name>
</gene>
<evidence type="ECO:0000313" key="1">
    <source>
        <dbReference type="EMBL" id="KAG5948705.1"/>
    </source>
</evidence>
<evidence type="ECO:0000313" key="2">
    <source>
        <dbReference type="Proteomes" id="UP000706124"/>
    </source>
</evidence>
<reference evidence="1 2" key="1">
    <citation type="journal article" date="2020" name="bioRxiv">
        <title>Whole genome comparisons of ergot fungi reveals the divergence and evolution of species within the genus Claviceps are the result of varying mechanisms driving genome evolution and host range expansion.</title>
        <authorList>
            <person name="Wyka S.A."/>
            <person name="Mondo S.J."/>
            <person name="Liu M."/>
            <person name="Dettman J."/>
            <person name="Nalam V."/>
            <person name="Broders K.D."/>
        </authorList>
    </citation>
    <scope>NUCLEOTIDE SEQUENCE [LARGE SCALE GENOMIC DNA]</scope>
    <source>
        <strain evidence="1 2">CCC 1485</strain>
    </source>
</reference>